<dbReference type="GO" id="GO:0004252">
    <property type="term" value="F:serine-type endopeptidase activity"/>
    <property type="evidence" value="ECO:0007669"/>
    <property type="project" value="InterPro"/>
</dbReference>
<evidence type="ECO:0008006" key="4">
    <source>
        <dbReference type="Google" id="ProtNLM"/>
    </source>
</evidence>
<evidence type="ECO:0000259" key="2">
    <source>
        <dbReference type="Pfam" id="PF02225"/>
    </source>
</evidence>
<feature type="domain" description="Peptidase S8/S53" evidence="1">
    <location>
        <begin position="128"/>
        <end position="207"/>
    </location>
</feature>
<feature type="domain" description="PA" evidence="2">
    <location>
        <begin position="15"/>
        <end position="103"/>
    </location>
</feature>
<reference evidence="3" key="1">
    <citation type="journal article" date="2014" name="Front. Microbiol.">
        <title>High frequency of phylogenetically diverse reductive dehalogenase-homologous genes in deep subseafloor sedimentary metagenomes.</title>
        <authorList>
            <person name="Kawai M."/>
            <person name="Futagami T."/>
            <person name="Toyoda A."/>
            <person name="Takaki Y."/>
            <person name="Nishi S."/>
            <person name="Hori S."/>
            <person name="Arai W."/>
            <person name="Tsubouchi T."/>
            <person name="Morono Y."/>
            <person name="Uchiyama I."/>
            <person name="Ito T."/>
            <person name="Fujiyama A."/>
            <person name="Inagaki F."/>
            <person name="Takami H."/>
        </authorList>
    </citation>
    <scope>NUCLEOTIDE SEQUENCE</scope>
    <source>
        <strain evidence="3">Expedition CK06-06</strain>
    </source>
</reference>
<dbReference type="Pfam" id="PF02225">
    <property type="entry name" value="PA"/>
    <property type="match status" value="1"/>
</dbReference>
<dbReference type="InterPro" id="IPR000209">
    <property type="entry name" value="Peptidase_S8/S53_dom"/>
</dbReference>
<protein>
    <recommendedName>
        <fullName evidence="4">Peptidase S8/S53 domain-containing protein</fullName>
    </recommendedName>
</protein>
<comment type="caution">
    <text evidence="3">The sequence shown here is derived from an EMBL/GenBank/DDBJ whole genome shotgun (WGS) entry which is preliminary data.</text>
</comment>
<sequence length="439" mass="45705">AEIEEVIGPLLYMDVADVAPGGSDLACEALAAGSLTGTVVLIARGECYFADKAYNAQQAGAALALIYNDSDQVVEMGCSGEHCGSGESGIVIPAAMVSQSFGQGLLTWLDEYPTATVQLDPDARIVTAVADIVQSSSGRGPAYMRYLKPDLVAPGASVLSAHLGSTYAQLSGSSVACAHLAGAAALLLQAHPAWGHDEVKAALMATSRVSGIATEGSPSTQASLLERGSGLVDLAAAGEPLLLFTPPSLTIPWGLPAGSYSLPVTVRDTRDVGDTLVFATSVTATEGITVSVPMSVAIDVGSTTALSVSVEIPGGAAPGDQEAEVHFVHGQTDVHLPIWVHVEPLSSTAEVLLIDNDFSLMESYVDYAPYVTNTLQALGYSYQVWSADARFSNPQTVPDLDYLQRFDAVIWLTGDHTHADGYYVMSTPLTALDMQILAS</sequence>
<dbReference type="EMBL" id="BARS01005297">
    <property type="protein sequence ID" value="GAF71197.1"/>
    <property type="molecule type" value="Genomic_DNA"/>
</dbReference>
<gene>
    <name evidence="3" type="ORF">S01H1_10376</name>
</gene>
<dbReference type="Pfam" id="PF00082">
    <property type="entry name" value="Peptidase_S8"/>
    <property type="match status" value="1"/>
</dbReference>
<evidence type="ECO:0000259" key="1">
    <source>
        <dbReference type="Pfam" id="PF00082"/>
    </source>
</evidence>
<organism evidence="3">
    <name type="scientific">marine sediment metagenome</name>
    <dbReference type="NCBI Taxonomy" id="412755"/>
    <lineage>
        <taxon>unclassified sequences</taxon>
        <taxon>metagenomes</taxon>
        <taxon>ecological metagenomes</taxon>
    </lineage>
</organism>
<dbReference type="SUPFAM" id="SSF52025">
    <property type="entry name" value="PA domain"/>
    <property type="match status" value="1"/>
</dbReference>
<dbReference type="InterPro" id="IPR036852">
    <property type="entry name" value="Peptidase_S8/S53_dom_sf"/>
</dbReference>
<dbReference type="PANTHER" id="PTHR10795">
    <property type="entry name" value="PROPROTEIN CONVERTASE SUBTILISIN/KEXIN"/>
    <property type="match status" value="1"/>
</dbReference>
<dbReference type="AlphaFoldDB" id="X0S5I8"/>
<dbReference type="Gene3D" id="3.40.50.200">
    <property type="entry name" value="Peptidase S8/S53 domain"/>
    <property type="match status" value="1"/>
</dbReference>
<feature type="non-terminal residue" evidence="3">
    <location>
        <position position="1"/>
    </location>
</feature>
<name>X0S5I8_9ZZZZ</name>
<dbReference type="InterPro" id="IPR046450">
    <property type="entry name" value="PA_dom_sf"/>
</dbReference>
<dbReference type="Gene3D" id="3.50.30.30">
    <property type="match status" value="1"/>
</dbReference>
<dbReference type="InterPro" id="IPR003137">
    <property type="entry name" value="PA_domain"/>
</dbReference>
<dbReference type="GO" id="GO:0006508">
    <property type="term" value="P:proteolysis"/>
    <property type="evidence" value="ECO:0007669"/>
    <property type="project" value="InterPro"/>
</dbReference>
<dbReference type="SUPFAM" id="SSF52743">
    <property type="entry name" value="Subtilisin-like"/>
    <property type="match status" value="1"/>
</dbReference>
<accession>X0S5I8</accession>
<evidence type="ECO:0000313" key="3">
    <source>
        <dbReference type="EMBL" id="GAF71197.1"/>
    </source>
</evidence>
<proteinExistence type="predicted"/>
<dbReference type="PROSITE" id="PS51892">
    <property type="entry name" value="SUBTILASE"/>
    <property type="match status" value="1"/>
</dbReference>
<feature type="non-terminal residue" evidence="3">
    <location>
        <position position="439"/>
    </location>
</feature>
<dbReference type="InterPro" id="IPR045051">
    <property type="entry name" value="SBT"/>
</dbReference>